<proteinExistence type="predicted"/>
<feature type="transmembrane region" description="Helical" evidence="9">
    <location>
        <begin position="114"/>
        <end position="133"/>
    </location>
</feature>
<organism evidence="11 12">
    <name type="scientific">Exocentrus adspersus</name>
    <dbReference type="NCBI Taxonomy" id="1586481"/>
    <lineage>
        <taxon>Eukaryota</taxon>
        <taxon>Metazoa</taxon>
        <taxon>Ecdysozoa</taxon>
        <taxon>Arthropoda</taxon>
        <taxon>Hexapoda</taxon>
        <taxon>Insecta</taxon>
        <taxon>Pterygota</taxon>
        <taxon>Neoptera</taxon>
        <taxon>Endopterygota</taxon>
        <taxon>Coleoptera</taxon>
        <taxon>Polyphaga</taxon>
        <taxon>Cucujiformia</taxon>
        <taxon>Chrysomeloidea</taxon>
        <taxon>Cerambycidae</taxon>
        <taxon>Lamiinae</taxon>
        <taxon>Acanthocinini</taxon>
        <taxon>Exocentrus</taxon>
    </lineage>
</organism>
<keyword evidence="7 9" id="KW-0472">Membrane</keyword>
<feature type="transmembrane region" description="Helical" evidence="9">
    <location>
        <begin position="390"/>
        <end position="409"/>
    </location>
</feature>
<feature type="transmembrane region" description="Helical" evidence="9">
    <location>
        <begin position="328"/>
        <end position="346"/>
    </location>
</feature>
<evidence type="ECO:0000313" key="11">
    <source>
        <dbReference type="EMBL" id="KAJ8918807.1"/>
    </source>
</evidence>
<dbReference type="InterPro" id="IPR020846">
    <property type="entry name" value="MFS_dom"/>
</dbReference>
<dbReference type="InterPro" id="IPR003663">
    <property type="entry name" value="Sugar/inositol_transpt"/>
</dbReference>
<accession>A0AAV8VXM0</accession>
<gene>
    <name evidence="11" type="ORF">NQ315_011091</name>
</gene>
<protein>
    <recommendedName>
        <fullName evidence="10">Major facilitator superfamily (MFS) profile domain-containing protein</fullName>
    </recommendedName>
</protein>
<feature type="transmembrane region" description="Helical" evidence="9">
    <location>
        <begin position="358"/>
        <end position="378"/>
    </location>
</feature>
<evidence type="ECO:0000256" key="3">
    <source>
        <dbReference type="ARBA" id="ARBA00022475"/>
    </source>
</evidence>
<feature type="transmembrane region" description="Helical" evidence="9">
    <location>
        <begin position="288"/>
        <end position="308"/>
    </location>
</feature>
<dbReference type="Gene3D" id="1.20.1250.20">
    <property type="entry name" value="MFS general substrate transporter like domains"/>
    <property type="match status" value="1"/>
</dbReference>
<evidence type="ECO:0000256" key="5">
    <source>
        <dbReference type="ARBA" id="ARBA00022692"/>
    </source>
</evidence>
<reference evidence="11 12" key="1">
    <citation type="journal article" date="2023" name="Insect Mol. Biol.">
        <title>Genome sequencing provides insights into the evolution of gene families encoding plant cell wall-degrading enzymes in longhorned beetles.</title>
        <authorList>
            <person name="Shin N.R."/>
            <person name="Okamura Y."/>
            <person name="Kirsch R."/>
            <person name="Pauchet Y."/>
        </authorList>
    </citation>
    <scope>NUCLEOTIDE SEQUENCE [LARGE SCALE GENOMIC DNA]</scope>
    <source>
        <strain evidence="11">EAD_L_NR</strain>
    </source>
</reference>
<keyword evidence="6 9" id="KW-1133">Transmembrane helix</keyword>
<dbReference type="PRINTS" id="PR00171">
    <property type="entry name" value="SUGRTRNSPORT"/>
</dbReference>
<dbReference type="SUPFAM" id="SSF103473">
    <property type="entry name" value="MFS general substrate transporter"/>
    <property type="match status" value="1"/>
</dbReference>
<feature type="transmembrane region" description="Helical" evidence="9">
    <location>
        <begin position="139"/>
        <end position="160"/>
    </location>
</feature>
<evidence type="ECO:0000256" key="1">
    <source>
        <dbReference type="ARBA" id="ARBA00004651"/>
    </source>
</evidence>
<dbReference type="EMBL" id="JANEYG010000022">
    <property type="protein sequence ID" value="KAJ8918807.1"/>
    <property type="molecule type" value="Genomic_DNA"/>
</dbReference>
<evidence type="ECO:0000313" key="12">
    <source>
        <dbReference type="Proteomes" id="UP001159042"/>
    </source>
</evidence>
<dbReference type="InterPro" id="IPR005829">
    <property type="entry name" value="Sugar_transporter_CS"/>
</dbReference>
<evidence type="ECO:0000256" key="4">
    <source>
        <dbReference type="ARBA" id="ARBA00022597"/>
    </source>
</evidence>
<evidence type="ECO:0000256" key="2">
    <source>
        <dbReference type="ARBA" id="ARBA00022448"/>
    </source>
</evidence>
<dbReference type="PROSITE" id="PS50850">
    <property type="entry name" value="MFS"/>
    <property type="match status" value="1"/>
</dbReference>
<keyword evidence="12" id="KW-1185">Reference proteome</keyword>
<evidence type="ECO:0000256" key="8">
    <source>
        <dbReference type="ARBA" id="ARBA00023180"/>
    </source>
</evidence>
<keyword evidence="2" id="KW-0813">Transport</keyword>
<evidence type="ECO:0000256" key="9">
    <source>
        <dbReference type="SAM" id="Phobius"/>
    </source>
</evidence>
<dbReference type="InterPro" id="IPR036259">
    <property type="entry name" value="MFS_trans_sf"/>
</dbReference>
<feature type="domain" description="Major facilitator superfamily (MFS) profile" evidence="10">
    <location>
        <begin position="1"/>
        <end position="413"/>
    </location>
</feature>
<keyword evidence="4" id="KW-0762">Sugar transport</keyword>
<dbReference type="Pfam" id="PF00083">
    <property type="entry name" value="Sugar_tr"/>
    <property type="match status" value="1"/>
</dbReference>
<feature type="transmembrane region" description="Helical" evidence="9">
    <location>
        <begin position="82"/>
        <end position="102"/>
    </location>
</feature>
<name>A0AAV8VXM0_9CUCU</name>
<dbReference type="Proteomes" id="UP001159042">
    <property type="component" value="Unassembled WGS sequence"/>
</dbReference>
<comment type="subcellular location">
    <subcellularLocation>
        <location evidence="1">Cell membrane</location>
        <topology evidence="1">Multi-pass membrane protein</topology>
    </subcellularLocation>
</comment>
<evidence type="ECO:0000259" key="10">
    <source>
        <dbReference type="PROSITE" id="PS50850"/>
    </source>
</evidence>
<dbReference type="GO" id="GO:0005886">
    <property type="term" value="C:plasma membrane"/>
    <property type="evidence" value="ECO:0007669"/>
    <property type="project" value="UniProtKB-SubCell"/>
</dbReference>
<keyword evidence="8" id="KW-0325">Glycoprotein</keyword>
<feature type="transmembrane region" description="Helical" evidence="9">
    <location>
        <begin position="259"/>
        <end position="281"/>
    </location>
</feature>
<dbReference type="PANTHER" id="PTHR48021:SF46">
    <property type="entry name" value="MAJOR FACILITATOR SUPERFAMILY (MFS) PROFILE DOMAIN-CONTAINING PROTEIN"/>
    <property type="match status" value="1"/>
</dbReference>
<dbReference type="InterPro" id="IPR005828">
    <property type="entry name" value="MFS_sugar_transport-like"/>
</dbReference>
<feature type="transmembrane region" description="Helical" evidence="9">
    <location>
        <begin position="223"/>
        <end position="247"/>
    </location>
</feature>
<keyword evidence="5 9" id="KW-0812">Transmembrane</keyword>
<evidence type="ECO:0000256" key="7">
    <source>
        <dbReference type="ARBA" id="ARBA00023136"/>
    </source>
</evidence>
<dbReference type="AlphaFoldDB" id="A0AAV8VXM0"/>
<keyword evidence="3" id="KW-1003">Cell membrane</keyword>
<feature type="transmembrane region" description="Helical" evidence="9">
    <location>
        <begin position="29"/>
        <end position="49"/>
    </location>
</feature>
<comment type="caution">
    <text evidence="11">The sequence shown here is derived from an EMBL/GenBank/DDBJ whole genome shotgun (WGS) entry which is preliminary data.</text>
</comment>
<dbReference type="GO" id="GO:0022857">
    <property type="term" value="F:transmembrane transporter activity"/>
    <property type="evidence" value="ECO:0007669"/>
    <property type="project" value="InterPro"/>
</dbReference>
<feature type="transmembrane region" description="Helical" evidence="9">
    <location>
        <begin position="58"/>
        <end position="76"/>
    </location>
</feature>
<dbReference type="PROSITE" id="PS00216">
    <property type="entry name" value="SUGAR_TRANSPORT_1"/>
    <property type="match status" value="1"/>
</dbReference>
<dbReference type="FunFam" id="1.20.1250.20:FF:000218">
    <property type="entry name" value="facilitated trehalose transporter Tret1"/>
    <property type="match status" value="1"/>
</dbReference>
<evidence type="ECO:0000256" key="6">
    <source>
        <dbReference type="ARBA" id="ARBA00022989"/>
    </source>
</evidence>
<sequence length="435" mass="48534">MSYAWTAPTIPYLISEESHIKTTKYEAQWLETILMIGSFCGLPLTIYLVDKIGRKNSLLLASFVQAVSWIATALAATMTGLLVARFFSGMASDMAFVAAPMYIAEMADQKIRGFLSGIIYLMMLTGCVIVYCVGPYLPFYVSPVIGALLSTTELITFSFMPETPYYLLYKHREDEALKALQYFRSDVDAETELKEISKAMERQRNERGRIQDLFLVKSNRKAVITMTVLNGGQHFCAISVIVMNLHLILKAAGSIYIDYAIAAIVFSVIMLVAAVGATLTVDMYGRKILLVFSAVLSGICLFAIALYFNLQINGVDVMSVSWIPTVSVMIYAAAFKLGLGIVPIMITSEIFPAKVKAMGMTISDAMYVGWSAIVLQLYQWLESSYGLHAPFYLFSVCCFLVMLYTIFYIPETKGKSLEEIQMLLKEEEPLLQMPY</sequence>
<dbReference type="PANTHER" id="PTHR48021">
    <property type="match status" value="1"/>
</dbReference>
<dbReference type="InterPro" id="IPR050549">
    <property type="entry name" value="MFS_Trehalose_Transporter"/>
</dbReference>